<dbReference type="NCBIfam" id="TIGR02937">
    <property type="entry name" value="sigma70-ECF"/>
    <property type="match status" value="1"/>
</dbReference>
<evidence type="ECO:0000256" key="1">
    <source>
        <dbReference type="ARBA" id="ARBA00010641"/>
    </source>
</evidence>
<keyword evidence="3" id="KW-0731">Sigma factor</keyword>
<evidence type="ECO:0000313" key="8">
    <source>
        <dbReference type="EMBL" id="THG35937.1"/>
    </source>
</evidence>
<sequence>MMTEPVPRARLRRLIRRARVGDTEAFEELVRPLADSLYRMAASCLRGRESDIADALQATVLAGWEHLGELERPAYFKTWLLRICINECRRITRSTRASEPLEAVPEALLADPSEHEMPAGGENEEFLALVHAAGDANAPAVALFYGEGCTVREIAGMLGISEEAVRQRLSRGRKRIAASLAQGEAEEAAPRPQPAKDAPQPPTASGAGPRAPNAGATALPHRRPTA</sequence>
<organism evidence="8 9">
    <name type="scientific">Adlercreutzia caecimuris</name>
    <dbReference type="NCBI Taxonomy" id="671266"/>
    <lineage>
        <taxon>Bacteria</taxon>
        <taxon>Bacillati</taxon>
        <taxon>Actinomycetota</taxon>
        <taxon>Coriobacteriia</taxon>
        <taxon>Eggerthellales</taxon>
        <taxon>Eggerthellaceae</taxon>
        <taxon>Adlercreutzia</taxon>
    </lineage>
</organism>
<dbReference type="InterPro" id="IPR039425">
    <property type="entry name" value="RNA_pol_sigma-70-like"/>
</dbReference>
<dbReference type="InterPro" id="IPR013249">
    <property type="entry name" value="RNA_pol_sigma70_r4_t2"/>
</dbReference>
<dbReference type="PANTHER" id="PTHR43133:SF51">
    <property type="entry name" value="RNA POLYMERASE SIGMA FACTOR"/>
    <property type="match status" value="1"/>
</dbReference>
<dbReference type="InterPro" id="IPR007627">
    <property type="entry name" value="RNA_pol_sigma70_r2"/>
</dbReference>
<name>A0A4V3WUH7_9ACTN</name>
<dbReference type="Gene3D" id="1.10.1740.10">
    <property type="match status" value="1"/>
</dbReference>
<dbReference type="InterPro" id="IPR013324">
    <property type="entry name" value="RNA_pol_sigma_r3/r4-like"/>
</dbReference>
<dbReference type="Proteomes" id="UP000308978">
    <property type="component" value="Unassembled WGS sequence"/>
</dbReference>
<protein>
    <submittedName>
        <fullName evidence="8">Sigma-70 family RNA polymerase sigma factor</fullName>
    </submittedName>
</protein>
<reference evidence="8 9" key="1">
    <citation type="submission" date="2019-04" db="EMBL/GenBank/DDBJ databases">
        <title>Microbes associate with the intestines of laboratory mice.</title>
        <authorList>
            <person name="Navarre W."/>
            <person name="Wong E."/>
            <person name="Huang K.C."/>
            <person name="Tropini C."/>
            <person name="Ng K."/>
            <person name="Yu B."/>
        </authorList>
    </citation>
    <scope>NUCLEOTIDE SEQUENCE [LARGE SCALE GENOMIC DNA]</scope>
    <source>
        <strain evidence="8 9">NM80_B27</strain>
    </source>
</reference>
<dbReference type="SUPFAM" id="SSF88946">
    <property type="entry name" value="Sigma2 domain of RNA polymerase sigma factors"/>
    <property type="match status" value="1"/>
</dbReference>
<dbReference type="Gene3D" id="1.10.10.10">
    <property type="entry name" value="Winged helix-like DNA-binding domain superfamily/Winged helix DNA-binding domain"/>
    <property type="match status" value="1"/>
</dbReference>
<dbReference type="GO" id="GO:0016987">
    <property type="term" value="F:sigma factor activity"/>
    <property type="evidence" value="ECO:0007669"/>
    <property type="project" value="UniProtKB-KW"/>
</dbReference>
<proteinExistence type="inferred from homology"/>
<dbReference type="Pfam" id="PF04542">
    <property type="entry name" value="Sigma70_r2"/>
    <property type="match status" value="1"/>
</dbReference>
<gene>
    <name evidence="8" type="ORF">E5986_10905</name>
</gene>
<evidence type="ECO:0000259" key="6">
    <source>
        <dbReference type="Pfam" id="PF04542"/>
    </source>
</evidence>
<dbReference type="GeneID" id="82189607"/>
<dbReference type="InterPro" id="IPR013325">
    <property type="entry name" value="RNA_pol_sigma_r2"/>
</dbReference>
<evidence type="ECO:0000256" key="4">
    <source>
        <dbReference type="ARBA" id="ARBA00023163"/>
    </source>
</evidence>
<dbReference type="SUPFAM" id="SSF88659">
    <property type="entry name" value="Sigma3 and sigma4 domains of RNA polymerase sigma factors"/>
    <property type="match status" value="1"/>
</dbReference>
<dbReference type="InterPro" id="IPR014284">
    <property type="entry name" value="RNA_pol_sigma-70_dom"/>
</dbReference>
<evidence type="ECO:0000259" key="7">
    <source>
        <dbReference type="Pfam" id="PF08281"/>
    </source>
</evidence>
<comment type="similarity">
    <text evidence="1">Belongs to the sigma-70 factor family. ECF subfamily.</text>
</comment>
<feature type="domain" description="RNA polymerase sigma-70 region 2" evidence="6">
    <location>
        <begin position="29"/>
        <end position="96"/>
    </location>
</feature>
<feature type="region of interest" description="Disordered" evidence="5">
    <location>
        <begin position="176"/>
        <end position="226"/>
    </location>
</feature>
<evidence type="ECO:0000256" key="5">
    <source>
        <dbReference type="SAM" id="MobiDB-lite"/>
    </source>
</evidence>
<evidence type="ECO:0000313" key="9">
    <source>
        <dbReference type="Proteomes" id="UP000308978"/>
    </source>
</evidence>
<evidence type="ECO:0000256" key="2">
    <source>
        <dbReference type="ARBA" id="ARBA00023015"/>
    </source>
</evidence>
<comment type="caution">
    <text evidence="8">The sequence shown here is derived from an EMBL/GenBank/DDBJ whole genome shotgun (WGS) entry which is preliminary data.</text>
</comment>
<dbReference type="RefSeq" id="WP_084811451.1">
    <property type="nucleotide sequence ID" value="NZ_SSTJ01000020.1"/>
</dbReference>
<dbReference type="AlphaFoldDB" id="A0A4V3WUH7"/>
<dbReference type="GO" id="GO:0003677">
    <property type="term" value="F:DNA binding"/>
    <property type="evidence" value="ECO:0007669"/>
    <property type="project" value="InterPro"/>
</dbReference>
<dbReference type="EMBL" id="SSTJ01000020">
    <property type="protein sequence ID" value="THG35937.1"/>
    <property type="molecule type" value="Genomic_DNA"/>
</dbReference>
<dbReference type="InterPro" id="IPR036388">
    <property type="entry name" value="WH-like_DNA-bd_sf"/>
</dbReference>
<dbReference type="GO" id="GO:0006352">
    <property type="term" value="P:DNA-templated transcription initiation"/>
    <property type="evidence" value="ECO:0007669"/>
    <property type="project" value="InterPro"/>
</dbReference>
<feature type="domain" description="RNA polymerase sigma factor 70 region 4 type 2" evidence="7">
    <location>
        <begin position="140"/>
        <end position="176"/>
    </location>
</feature>
<keyword evidence="2" id="KW-0805">Transcription regulation</keyword>
<keyword evidence="4" id="KW-0804">Transcription</keyword>
<accession>A0A4V3WUH7</accession>
<dbReference type="Pfam" id="PF08281">
    <property type="entry name" value="Sigma70_r4_2"/>
    <property type="match status" value="1"/>
</dbReference>
<evidence type="ECO:0000256" key="3">
    <source>
        <dbReference type="ARBA" id="ARBA00023082"/>
    </source>
</evidence>
<dbReference type="CDD" id="cd06171">
    <property type="entry name" value="Sigma70_r4"/>
    <property type="match status" value="1"/>
</dbReference>
<dbReference type="PANTHER" id="PTHR43133">
    <property type="entry name" value="RNA POLYMERASE ECF-TYPE SIGMA FACTO"/>
    <property type="match status" value="1"/>
</dbReference>